<dbReference type="CDD" id="cd01335">
    <property type="entry name" value="Radical_SAM"/>
    <property type="match status" value="1"/>
</dbReference>
<gene>
    <name evidence="6" type="ORF">TEU_00930</name>
</gene>
<dbReference type="GeneID" id="25151994"/>
<keyword evidence="1" id="KW-0949">S-adenosyl-L-methionine</keyword>
<organism evidence="6 7">
    <name type="scientific">Thermococcus eurythermalis</name>
    <dbReference type="NCBI Taxonomy" id="1505907"/>
    <lineage>
        <taxon>Archaea</taxon>
        <taxon>Methanobacteriati</taxon>
        <taxon>Methanobacteriota</taxon>
        <taxon>Thermococci</taxon>
        <taxon>Thermococcales</taxon>
        <taxon>Thermococcaceae</taxon>
        <taxon>Thermococcus</taxon>
    </lineage>
</organism>
<evidence type="ECO:0000259" key="5">
    <source>
        <dbReference type="PROSITE" id="PS51918"/>
    </source>
</evidence>
<dbReference type="Proteomes" id="UP000029980">
    <property type="component" value="Chromosome"/>
</dbReference>
<dbReference type="InterPro" id="IPR058240">
    <property type="entry name" value="rSAM_sf"/>
</dbReference>
<accession>A0A097QRB7</accession>
<dbReference type="Gene3D" id="3.20.20.70">
    <property type="entry name" value="Aldolase class I"/>
    <property type="match status" value="1"/>
</dbReference>
<feature type="domain" description="Radical SAM core" evidence="5">
    <location>
        <begin position="21"/>
        <end position="247"/>
    </location>
</feature>
<dbReference type="OrthoDB" id="15118at2157"/>
<dbReference type="GO" id="GO:0051536">
    <property type="term" value="F:iron-sulfur cluster binding"/>
    <property type="evidence" value="ECO:0007669"/>
    <property type="project" value="UniProtKB-KW"/>
</dbReference>
<dbReference type="RefSeq" id="WP_050002000.1">
    <property type="nucleotide sequence ID" value="NZ_CP008887.1"/>
</dbReference>
<evidence type="ECO:0000313" key="6">
    <source>
        <dbReference type="EMBL" id="AIU69016.1"/>
    </source>
</evidence>
<evidence type="ECO:0000256" key="2">
    <source>
        <dbReference type="ARBA" id="ARBA00022723"/>
    </source>
</evidence>
<dbReference type="SUPFAM" id="SSF102114">
    <property type="entry name" value="Radical SAM enzymes"/>
    <property type="match status" value="1"/>
</dbReference>
<dbReference type="PROSITE" id="PS51918">
    <property type="entry name" value="RADICAL_SAM"/>
    <property type="match status" value="1"/>
</dbReference>
<dbReference type="InterPro" id="IPR006638">
    <property type="entry name" value="Elp3/MiaA/NifB-like_rSAM"/>
</dbReference>
<dbReference type="GO" id="GO:0046872">
    <property type="term" value="F:metal ion binding"/>
    <property type="evidence" value="ECO:0007669"/>
    <property type="project" value="UniProtKB-KW"/>
</dbReference>
<dbReference type="HOGENOM" id="CLU_054041_0_0_2"/>
<proteinExistence type="predicted"/>
<dbReference type="SFLD" id="SFLDS00029">
    <property type="entry name" value="Radical_SAM"/>
    <property type="match status" value="1"/>
</dbReference>
<evidence type="ECO:0000256" key="1">
    <source>
        <dbReference type="ARBA" id="ARBA00022691"/>
    </source>
</evidence>
<evidence type="ECO:0000256" key="3">
    <source>
        <dbReference type="ARBA" id="ARBA00023004"/>
    </source>
</evidence>
<keyword evidence="3" id="KW-0408">Iron</keyword>
<dbReference type="KEGG" id="teu:TEU_00930"/>
<evidence type="ECO:0000313" key="7">
    <source>
        <dbReference type="Proteomes" id="UP000029980"/>
    </source>
</evidence>
<evidence type="ECO:0000256" key="4">
    <source>
        <dbReference type="ARBA" id="ARBA00023014"/>
    </source>
</evidence>
<dbReference type="InterPro" id="IPR007197">
    <property type="entry name" value="rSAM"/>
</dbReference>
<protein>
    <submittedName>
        <fullName evidence="6">Biotin synthase</fullName>
    </submittedName>
</protein>
<dbReference type="AlphaFoldDB" id="A0A097QRB7"/>
<keyword evidence="7" id="KW-1185">Reference proteome</keyword>
<dbReference type="STRING" id="1505907.TEU_00930"/>
<dbReference type="GO" id="GO:0003824">
    <property type="term" value="F:catalytic activity"/>
    <property type="evidence" value="ECO:0007669"/>
    <property type="project" value="InterPro"/>
</dbReference>
<dbReference type="EMBL" id="CP008887">
    <property type="protein sequence ID" value="AIU69016.1"/>
    <property type="molecule type" value="Genomic_DNA"/>
</dbReference>
<reference evidence="6 7" key="1">
    <citation type="journal article" date="2015" name="Int. J. Syst. Evol. Microbiol.">
        <title>Thermococcus eurythermalis sp. nov., a conditional piezophilic hyperthermophilic archaeon with a wide temperature range isolated from an oil-immersed chimney in the Guaymas Basin.</title>
        <authorList>
            <person name="Zhao W."/>
            <person name="Zeng X."/>
            <person name="Xiao X."/>
        </authorList>
    </citation>
    <scope>NUCLEOTIDE SEQUENCE [LARGE SCALE GENOMIC DNA]</scope>
    <source>
        <strain evidence="6 7">A501</strain>
    </source>
</reference>
<keyword evidence="2" id="KW-0479">Metal-binding</keyword>
<dbReference type="SFLD" id="SFLDG01098">
    <property type="entry name" value="Uncharacterised_Radical_SAM_Su"/>
    <property type="match status" value="1"/>
</dbReference>
<dbReference type="SMART" id="SM00729">
    <property type="entry name" value="Elp3"/>
    <property type="match status" value="1"/>
</dbReference>
<keyword evidence="4" id="KW-0411">Iron-sulfur</keyword>
<sequence length="312" mass="35049">MLVRVSYGTAIAMGLIRAKLMARPTTAYLMTYWPGKCANDCAFCAQARSSSADFNRLSRVTWPAFELEEVLDAFPNGRFGRICLQTIDYPGMLDDVFTLLEAFKPLNLPVSVSITPVDRATLDEFNGLGVDYIGVGLDVASKRLFSEIKPDFEWGEMWDFAKRIVDVFGAGRALVHVIVGLGETDRELVETFERAYSIGADVSLFAFTPLKGTRLENSSPPSLERYRKVQLARWLIENGLGDRIIMEGDSIAGFDLDGIDVPPSVFSTHGCPACNRPYYNERPKKEPYNFPFPPKKEYVEEFLTRLGSRRPR</sequence>
<dbReference type="Pfam" id="PF04055">
    <property type="entry name" value="Radical_SAM"/>
    <property type="match status" value="1"/>
</dbReference>
<name>A0A097QRB7_9EURY</name>
<dbReference type="InterPro" id="IPR013785">
    <property type="entry name" value="Aldolase_TIM"/>
</dbReference>